<evidence type="ECO:0000256" key="3">
    <source>
        <dbReference type="ARBA" id="ARBA00023163"/>
    </source>
</evidence>
<dbReference type="PROSITE" id="PS01124">
    <property type="entry name" value="HTH_ARAC_FAMILY_2"/>
    <property type="match status" value="1"/>
</dbReference>
<dbReference type="Pfam" id="PF12833">
    <property type="entry name" value="HTH_18"/>
    <property type="match status" value="1"/>
</dbReference>
<keyword evidence="1" id="KW-0805">Transcription regulation</keyword>
<organism evidence="5 6">
    <name type="scientific">Edaphosphingomonas laterariae</name>
    <dbReference type="NCBI Taxonomy" id="861865"/>
    <lineage>
        <taxon>Bacteria</taxon>
        <taxon>Pseudomonadati</taxon>
        <taxon>Pseudomonadota</taxon>
        <taxon>Alphaproteobacteria</taxon>
        <taxon>Sphingomonadales</taxon>
        <taxon>Rhizorhabdaceae</taxon>
        <taxon>Edaphosphingomonas</taxon>
    </lineage>
</organism>
<feature type="domain" description="HTH araC/xylS-type" evidence="4">
    <location>
        <begin position="212"/>
        <end position="312"/>
    </location>
</feature>
<evidence type="ECO:0000256" key="1">
    <source>
        <dbReference type="ARBA" id="ARBA00023015"/>
    </source>
</evidence>
<evidence type="ECO:0000259" key="4">
    <source>
        <dbReference type="PROSITE" id="PS01124"/>
    </source>
</evidence>
<gene>
    <name evidence="5" type="ORF">SAMN06295912_13024</name>
</gene>
<dbReference type="InterPro" id="IPR020449">
    <property type="entry name" value="Tscrpt_reg_AraC-type_HTH"/>
</dbReference>
<sequence length="341" mass="37612">MPRSVRLSTDQIEPNLRDEFWRDISRPLFEVELLNGEDDALRGAFSSRPVAGLTVATTRFNAQRYRRDRRTIVESGLDTYLVQVLVAGTLRGDCEGRTITAATGDICIFDLARPYVTHADAGARVAISVPRVRIDQAVGRRNLHGLVLAATDPMARLLRGFIVDLHEVGGDLDGDDARAAETAMIEVLAAVVSRRRLDLPDAQGPLAQRLRERIEAYLDTQLTNPDLCVELILQEFQVSRAHLYRMFADDGGVASVIRNRRLDTAFHRLRTADAAGTSISEIAFELGFSSSAQFTRAFRARFDLSPSDAKQGSAGGSAEPGSVHGLQAHLANQVERWREHP</sequence>
<evidence type="ECO:0000313" key="5">
    <source>
        <dbReference type="EMBL" id="SNT00968.1"/>
    </source>
</evidence>
<dbReference type="OrthoDB" id="7191628at2"/>
<dbReference type="InterPro" id="IPR018060">
    <property type="entry name" value="HTH_AraC"/>
</dbReference>
<dbReference type="PANTHER" id="PTHR46796">
    <property type="entry name" value="HTH-TYPE TRANSCRIPTIONAL ACTIVATOR RHAS-RELATED"/>
    <property type="match status" value="1"/>
</dbReference>
<name>A0A239J657_9SPHN</name>
<protein>
    <submittedName>
        <fullName evidence="5">Transcriptional regulator, AraC family</fullName>
    </submittedName>
</protein>
<dbReference type="Gene3D" id="1.10.10.60">
    <property type="entry name" value="Homeodomain-like"/>
    <property type="match status" value="1"/>
</dbReference>
<evidence type="ECO:0000313" key="6">
    <source>
        <dbReference type="Proteomes" id="UP000198281"/>
    </source>
</evidence>
<keyword evidence="2" id="KW-0238">DNA-binding</keyword>
<dbReference type="GO" id="GO:0003700">
    <property type="term" value="F:DNA-binding transcription factor activity"/>
    <property type="evidence" value="ECO:0007669"/>
    <property type="project" value="InterPro"/>
</dbReference>
<accession>A0A239J657</accession>
<dbReference type="InterPro" id="IPR009057">
    <property type="entry name" value="Homeodomain-like_sf"/>
</dbReference>
<dbReference type="Pfam" id="PF14525">
    <property type="entry name" value="AraC_binding_2"/>
    <property type="match status" value="1"/>
</dbReference>
<dbReference type="SUPFAM" id="SSF46689">
    <property type="entry name" value="Homeodomain-like"/>
    <property type="match status" value="1"/>
</dbReference>
<dbReference type="SMART" id="SM00342">
    <property type="entry name" value="HTH_ARAC"/>
    <property type="match status" value="1"/>
</dbReference>
<dbReference type="PRINTS" id="PR00032">
    <property type="entry name" value="HTHARAC"/>
</dbReference>
<evidence type="ECO:0000256" key="2">
    <source>
        <dbReference type="ARBA" id="ARBA00023125"/>
    </source>
</evidence>
<dbReference type="Proteomes" id="UP000198281">
    <property type="component" value="Unassembled WGS sequence"/>
</dbReference>
<dbReference type="PANTHER" id="PTHR46796:SF6">
    <property type="entry name" value="ARAC SUBFAMILY"/>
    <property type="match status" value="1"/>
</dbReference>
<dbReference type="GO" id="GO:0043565">
    <property type="term" value="F:sequence-specific DNA binding"/>
    <property type="evidence" value="ECO:0007669"/>
    <property type="project" value="InterPro"/>
</dbReference>
<dbReference type="EMBL" id="FZOS01000030">
    <property type="protein sequence ID" value="SNT00968.1"/>
    <property type="molecule type" value="Genomic_DNA"/>
</dbReference>
<dbReference type="RefSeq" id="WP_089220910.1">
    <property type="nucleotide sequence ID" value="NZ_FZOS01000030.1"/>
</dbReference>
<reference evidence="6" key="1">
    <citation type="submission" date="2017-06" db="EMBL/GenBank/DDBJ databases">
        <authorList>
            <person name="Varghese N."/>
            <person name="Submissions S."/>
        </authorList>
    </citation>
    <scope>NUCLEOTIDE SEQUENCE [LARGE SCALE GENOMIC DNA]</scope>
    <source>
        <strain evidence="6">LNB2</strain>
    </source>
</reference>
<keyword evidence="6" id="KW-1185">Reference proteome</keyword>
<dbReference type="InterPro" id="IPR050204">
    <property type="entry name" value="AraC_XylS_family_regulators"/>
</dbReference>
<keyword evidence="3" id="KW-0804">Transcription</keyword>
<dbReference type="InterPro" id="IPR035418">
    <property type="entry name" value="AraC-bd_2"/>
</dbReference>
<dbReference type="AlphaFoldDB" id="A0A239J657"/>
<proteinExistence type="predicted"/>